<dbReference type="PANTHER" id="PTHR22840">
    <property type="entry name" value="WD REPEAT-CONTAINING PROTEIN 36"/>
    <property type="match status" value="1"/>
</dbReference>
<comment type="caution">
    <text evidence="2">The sequence shown here is derived from an EMBL/GenBank/DDBJ whole genome shotgun (WGS) entry which is preliminary data.</text>
</comment>
<proteinExistence type="predicted"/>
<dbReference type="GO" id="GO:0032040">
    <property type="term" value="C:small-subunit processome"/>
    <property type="evidence" value="ECO:0007669"/>
    <property type="project" value="InterPro"/>
</dbReference>
<evidence type="ECO:0000313" key="2">
    <source>
        <dbReference type="EMBL" id="RZF32624.1"/>
    </source>
</evidence>
<dbReference type="PANTHER" id="PTHR22840:SF12">
    <property type="entry name" value="WD REPEAT-CONTAINING PROTEIN 36"/>
    <property type="match status" value="1"/>
</dbReference>
<dbReference type="GO" id="GO:0034388">
    <property type="term" value="C:Pwp2p-containing subcomplex of 90S preribosome"/>
    <property type="evidence" value="ECO:0007669"/>
    <property type="project" value="TreeGrafter"/>
</dbReference>
<dbReference type="Proteomes" id="UP000291343">
    <property type="component" value="Unassembled WGS sequence"/>
</dbReference>
<evidence type="ECO:0000313" key="3">
    <source>
        <dbReference type="Proteomes" id="UP000291343"/>
    </source>
</evidence>
<organism evidence="2 3">
    <name type="scientific">Laodelphax striatellus</name>
    <name type="common">Small brown planthopper</name>
    <name type="synonym">Delphax striatella</name>
    <dbReference type="NCBI Taxonomy" id="195883"/>
    <lineage>
        <taxon>Eukaryota</taxon>
        <taxon>Metazoa</taxon>
        <taxon>Ecdysozoa</taxon>
        <taxon>Arthropoda</taxon>
        <taxon>Hexapoda</taxon>
        <taxon>Insecta</taxon>
        <taxon>Pterygota</taxon>
        <taxon>Neoptera</taxon>
        <taxon>Paraneoptera</taxon>
        <taxon>Hemiptera</taxon>
        <taxon>Auchenorrhyncha</taxon>
        <taxon>Fulgoroidea</taxon>
        <taxon>Delphacidae</taxon>
        <taxon>Criomorphinae</taxon>
        <taxon>Laodelphax</taxon>
    </lineage>
</organism>
<dbReference type="AlphaFoldDB" id="A0A482WGK4"/>
<dbReference type="Gene3D" id="2.130.10.10">
    <property type="entry name" value="YVTN repeat-like/Quinoprotein amine dehydrogenase"/>
    <property type="match status" value="1"/>
</dbReference>
<gene>
    <name evidence="2" type="ORF">LSTR_LSTR016017</name>
</gene>
<dbReference type="InParanoid" id="A0A482WGK4"/>
<protein>
    <recommendedName>
        <fullName evidence="1">WDR36/Utp21 C-terminal domain-containing protein</fullName>
    </recommendedName>
</protein>
<evidence type="ECO:0000259" key="1">
    <source>
        <dbReference type="Pfam" id="PF04192"/>
    </source>
</evidence>
<dbReference type="Pfam" id="PF04192">
    <property type="entry name" value="Utp21"/>
    <property type="match status" value="1"/>
</dbReference>
<dbReference type="OrthoDB" id="10250769at2759"/>
<sequence length="285" mass="31808">VPYACISLSFSPTGEFLATAHVDNLGLYLWSNRTLFAHVSLKPLPHDIDIQLLQLPSTTQTASNVGELDDIEEEKDYQSPDHLETHLISFSSLANSRWQNLLDLDIIKKRNKPKEAPKAPKAAPFFLPTLPALNLQFDLRDVEKGDGAIKKIDLNKMIDNHTAFGKVLVECGKSDDFSQALEKLKSMGPSAVDFEVNSLFIEGGSPTLLEMFMRLVKFVFNSNRDFELGQAYLGLFLKVHGEAVATSTELSAMLSELQAAQESSWNRLQDRFSYCLSIVESLKIN</sequence>
<dbReference type="GO" id="GO:0006364">
    <property type="term" value="P:rRNA processing"/>
    <property type="evidence" value="ECO:0007669"/>
    <property type="project" value="InterPro"/>
</dbReference>
<dbReference type="InterPro" id="IPR007319">
    <property type="entry name" value="WDR36/Utp21_C"/>
</dbReference>
<dbReference type="STRING" id="195883.A0A482WGK4"/>
<feature type="domain" description="WDR36/Utp21 C-terminal" evidence="1">
    <location>
        <begin position="82"/>
        <end position="283"/>
    </location>
</feature>
<keyword evidence="3" id="KW-1185">Reference proteome</keyword>
<dbReference type="EMBL" id="QKKF02036334">
    <property type="protein sequence ID" value="RZF32624.1"/>
    <property type="molecule type" value="Genomic_DNA"/>
</dbReference>
<feature type="non-terminal residue" evidence="2">
    <location>
        <position position="1"/>
    </location>
</feature>
<reference evidence="2 3" key="1">
    <citation type="journal article" date="2017" name="Gigascience">
        <title>Genome sequence of the small brown planthopper, Laodelphax striatellus.</title>
        <authorList>
            <person name="Zhu J."/>
            <person name="Jiang F."/>
            <person name="Wang X."/>
            <person name="Yang P."/>
            <person name="Bao Y."/>
            <person name="Zhao W."/>
            <person name="Wang W."/>
            <person name="Lu H."/>
            <person name="Wang Q."/>
            <person name="Cui N."/>
            <person name="Li J."/>
            <person name="Chen X."/>
            <person name="Luo L."/>
            <person name="Yu J."/>
            <person name="Kang L."/>
            <person name="Cui F."/>
        </authorList>
    </citation>
    <scope>NUCLEOTIDE SEQUENCE [LARGE SCALE GENOMIC DNA]</scope>
    <source>
        <strain evidence="2">Lst14</strain>
    </source>
</reference>
<name>A0A482WGK4_LAOST</name>
<dbReference type="SMR" id="A0A482WGK4"/>
<accession>A0A482WGK4</accession>
<dbReference type="InterPro" id="IPR015943">
    <property type="entry name" value="WD40/YVTN_repeat-like_dom_sf"/>
</dbReference>